<feature type="compositionally biased region" description="Low complexity" evidence="1">
    <location>
        <begin position="1"/>
        <end position="14"/>
    </location>
</feature>
<dbReference type="EMBL" id="JAUIQD010000003">
    <property type="protein sequence ID" value="KAK3357790.1"/>
    <property type="molecule type" value="Genomic_DNA"/>
</dbReference>
<dbReference type="Proteomes" id="UP001275084">
    <property type="component" value="Unassembled WGS sequence"/>
</dbReference>
<comment type="caution">
    <text evidence="2">The sequence shown here is derived from an EMBL/GenBank/DDBJ whole genome shotgun (WGS) entry which is preliminary data.</text>
</comment>
<name>A0AAJ0MGG8_9PEZI</name>
<feature type="compositionally biased region" description="Basic and acidic residues" evidence="1">
    <location>
        <begin position="262"/>
        <end position="273"/>
    </location>
</feature>
<sequence length="273" mass="29760">MAGSSSTTVHPSSSRQLGNTPASQPPSSQFHSGVSHVVSKHSELTPDQKMLCDDLIVLLSRHNLSGDTPTDVTRRVLWKAVFAADWDTTCPIVAPRDAPRNHTHHEAATECGVITQNLPGKGSPVRMANQPAFIKPNVNWDGAGVIFNWVDGRGSGISYRFIRLKEGYTLQQARALAGNHWDRSEAARIGAYNLSLVPGRVLGPSPPVPVDCPRYTLRDCHRHGSWQQAHYQPADDSVRESCAARTVDADQIRYSRNGGRPSGHDCDGTERSG</sequence>
<reference evidence="2" key="2">
    <citation type="submission" date="2023-06" db="EMBL/GenBank/DDBJ databases">
        <authorList>
            <consortium name="Lawrence Berkeley National Laboratory"/>
            <person name="Haridas S."/>
            <person name="Hensen N."/>
            <person name="Bonometti L."/>
            <person name="Westerberg I."/>
            <person name="Brannstrom I.O."/>
            <person name="Guillou S."/>
            <person name="Cros-Aarteil S."/>
            <person name="Calhoun S."/>
            <person name="Kuo A."/>
            <person name="Mondo S."/>
            <person name="Pangilinan J."/>
            <person name="Riley R."/>
            <person name="Labutti K."/>
            <person name="Andreopoulos B."/>
            <person name="Lipzen A."/>
            <person name="Chen C."/>
            <person name="Yanf M."/>
            <person name="Daum C."/>
            <person name="Ng V."/>
            <person name="Clum A."/>
            <person name="Steindorff A."/>
            <person name="Ohm R."/>
            <person name="Martin F."/>
            <person name="Silar P."/>
            <person name="Natvig D."/>
            <person name="Lalanne C."/>
            <person name="Gautier V."/>
            <person name="Ament-Velasquez S.L."/>
            <person name="Kruys A."/>
            <person name="Hutchinson M.I."/>
            <person name="Powell A.J."/>
            <person name="Barry K."/>
            <person name="Miller A.N."/>
            <person name="Grigoriev I.V."/>
            <person name="Debuchy R."/>
            <person name="Gladieux P."/>
            <person name="Thoren M.H."/>
            <person name="Johannesson H."/>
        </authorList>
    </citation>
    <scope>NUCLEOTIDE SEQUENCE</scope>
    <source>
        <strain evidence="2">CBS 955.72</strain>
    </source>
</reference>
<feature type="region of interest" description="Disordered" evidence="1">
    <location>
        <begin position="254"/>
        <end position="273"/>
    </location>
</feature>
<protein>
    <submittedName>
        <fullName evidence="2">Uncharacterized protein</fullName>
    </submittedName>
</protein>
<feature type="compositionally biased region" description="Polar residues" evidence="1">
    <location>
        <begin position="15"/>
        <end position="30"/>
    </location>
</feature>
<evidence type="ECO:0000313" key="2">
    <source>
        <dbReference type="EMBL" id="KAK3357790.1"/>
    </source>
</evidence>
<reference evidence="2" key="1">
    <citation type="journal article" date="2023" name="Mol. Phylogenet. Evol.">
        <title>Genome-scale phylogeny and comparative genomics of the fungal order Sordariales.</title>
        <authorList>
            <person name="Hensen N."/>
            <person name="Bonometti L."/>
            <person name="Westerberg I."/>
            <person name="Brannstrom I.O."/>
            <person name="Guillou S."/>
            <person name="Cros-Aarteil S."/>
            <person name="Calhoun S."/>
            <person name="Haridas S."/>
            <person name="Kuo A."/>
            <person name="Mondo S."/>
            <person name="Pangilinan J."/>
            <person name="Riley R."/>
            <person name="LaButti K."/>
            <person name="Andreopoulos B."/>
            <person name="Lipzen A."/>
            <person name="Chen C."/>
            <person name="Yan M."/>
            <person name="Daum C."/>
            <person name="Ng V."/>
            <person name="Clum A."/>
            <person name="Steindorff A."/>
            <person name="Ohm R.A."/>
            <person name="Martin F."/>
            <person name="Silar P."/>
            <person name="Natvig D.O."/>
            <person name="Lalanne C."/>
            <person name="Gautier V."/>
            <person name="Ament-Velasquez S.L."/>
            <person name="Kruys A."/>
            <person name="Hutchinson M.I."/>
            <person name="Powell A.J."/>
            <person name="Barry K."/>
            <person name="Miller A.N."/>
            <person name="Grigoriev I.V."/>
            <person name="Debuchy R."/>
            <person name="Gladieux P."/>
            <person name="Hiltunen Thoren M."/>
            <person name="Johannesson H."/>
        </authorList>
    </citation>
    <scope>NUCLEOTIDE SEQUENCE</scope>
    <source>
        <strain evidence="2">CBS 955.72</strain>
    </source>
</reference>
<accession>A0AAJ0MGG8</accession>
<gene>
    <name evidence="2" type="ORF">B0T25DRAFT_540166</name>
</gene>
<evidence type="ECO:0000256" key="1">
    <source>
        <dbReference type="SAM" id="MobiDB-lite"/>
    </source>
</evidence>
<organism evidence="2 3">
    <name type="scientific">Lasiosphaeria hispida</name>
    <dbReference type="NCBI Taxonomy" id="260671"/>
    <lineage>
        <taxon>Eukaryota</taxon>
        <taxon>Fungi</taxon>
        <taxon>Dikarya</taxon>
        <taxon>Ascomycota</taxon>
        <taxon>Pezizomycotina</taxon>
        <taxon>Sordariomycetes</taxon>
        <taxon>Sordariomycetidae</taxon>
        <taxon>Sordariales</taxon>
        <taxon>Lasiosphaeriaceae</taxon>
        <taxon>Lasiosphaeria</taxon>
    </lineage>
</organism>
<evidence type="ECO:0000313" key="3">
    <source>
        <dbReference type="Proteomes" id="UP001275084"/>
    </source>
</evidence>
<dbReference type="AlphaFoldDB" id="A0AAJ0MGG8"/>
<keyword evidence="3" id="KW-1185">Reference proteome</keyword>
<proteinExistence type="predicted"/>
<feature type="region of interest" description="Disordered" evidence="1">
    <location>
        <begin position="1"/>
        <end position="41"/>
    </location>
</feature>